<feature type="transmembrane region" description="Helical" evidence="6">
    <location>
        <begin position="185"/>
        <end position="205"/>
    </location>
</feature>
<dbReference type="AlphaFoldDB" id="A0A6A6QAA0"/>
<evidence type="ECO:0000256" key="6">
    <source>
        <dbReference type="SAM" id="Phobius"/>
    </source>
</evidence>
<keyword evidence="5 6" id="KW-0472">Membrane</keyword>
<dbReference type="InterPro" id="IPR011701">
    <property type="entry name" value="MFS"/>
</dbReference>
<gene>
    <name evidence="8" type="ORF">BU16DRAFT_472091</name>
</gene>
<name>A0A6A6QAA0_9PEZI</name>
<feature type="transmembrane region" description="Helical" evidence="6">
    <location>
        <begin position="125"/>
        <end position="148"/>
    </location>
</feature>
<feature type="transmembrane region" description="Helical" evidence="6">
    <location>
        <begin position="154"/>
        <end position="173"/>
    </location>
</feature>
<evidence type="ECO:0000256" key="2">
    <source>
        <dbReference type="ARBA" id="ARBA00022448"/>
    </source>
</evidence>
<feature type="transmembrane region" description="Helical" evidence="6">
    <location>
        <begin position="444"/>
        <end position="464"/>
    </location>
</feature>
<evidence type="ECO:0000256" key="3">
    <source>
        <dbReference type="ARBA" id="ARBA00022692"/>
    </source>
</evidence>
<feature type="transmembrane region" description="Helical" evidence="6">
    <location>
        <begin position="322"/>
        <end position="340"/>
    </location>
</feature>
<protein>
    <submittedName>
        <fullName evidence="8">Putative allantoate permease</fullName>
    </submittedName>
</protein>
<sequence>MERAHDAELGDEKKVSIDVRRAATDNDSATDKSGQVSETLFIDPVAEKSYVRKLDMYLLPVLAIMYFCRYTTGGNIGNAKTDGMDKDLHLHGEQYSTMMTLINVPFVLLEPVQTMMVKRYGGRRVIPCLLFGWGIVSMCQSTVTNYAGILTCRLLISCFQSGFFSGCIFYLTLFYKRDELAFRTAVFYGTATIAGAFTGLISYGVFQINGDIKGWKILFLIEGAMTLVWGSISFWLIPNSPSDCKWLTADEKQAARTRLMVDSTAVVNSQYSLSTGLRALTDHIMWPFMLLCISYGVATKSTGTFLPQIVGRLKYSVIKTNLYTVAPNLVGCVFTLLLTYSSDWFHERTTHLCIGLTFTMVGYLMLAGMDPLKDRGASYAGTFFLSMGTYIPSCLVHSWHNNIKTDENSRAMITGVMVGFSSIGSIISAQLFREEWAPKYTQALAGTGSFQGLAIIITLALGLWMRRENRRRDREMGLETPLKPGDTPQCELIGGAKDVRFRYWV</sequence>
<dbReference type="OrthoDB" id="2985014at2759"/>
<evidence type="ECO:0000259" key="7">
    <source>
        <dbReference type="PROSITE" id="PS50850"/>
    </source>
</evidence>
<feature type="transmembrane region" description="Helical" evidence="6">
    <location>
        <begin position="411"/>
        <end position="432"/>
    </location>
</feature>
<keyword evidence="2" id="KW-0813">Transport</keyword>
<dbReference type="PANTHER" id="PTHR43791:SF9">
    <property type="entry name" value="MAJOR FACILITATOR-TYPE TRANSPORTER HXNP"/>
    <property type="match status" value="1"/>
</dbReference>
<dbReference type="GO" id="GO:0016020">
    <property type="term" value="C:membrane"/>
    <property type="evidence" value="ECO:0007669"/>
    <property type="project" value="UniProtKB-SubCell"/>
</dbReference>
<dbReference type="PROSITE" id="PS50850">
    <property type="entry name" value="MFS"/>
    <property type="match status" value="1"/>
</dbReference>
<feature type="transmembrane region" description="Helical" evidence="6">
    <location>
        <begin position="381"/>
        <end position="399"/>
    </location>
</feature>
<dbReference type="Gene3D" id="1.20.1250.20">
    <property type="entry name" value="MFS general substrate transporter like domains"/>
    <property type="match status" value="2"/>
</dbReference>
<reference evidence="8" key="1">
    <citation type="journal article" date="2020" name="Stud. Mycol.">
        <title>101 Dothideomycetes genomes: a test case for predicting lifestyles and emergence of pathogens.</title>
        <authorList>
            <person name="Haridas S."/>
            <person name="Albert R."/>
            <person name="Binder M."/>
            <person name="Bloem J."/>
            <person name="Labutti K."/>
            <person name="Salamov A."/>
            <person name="Andreopoulos B."/>
            <person name="Baker S."/>
            <person name="Barry K."/>
            <person name="Bills G."/>
            <person name="Bluhm B."/>
            <person name="Cannon C."/>
            <person name="Castanera R."/>
            <person name="Culley D."/>
            <person name="Daum C."/>
            <person name="Ezra D."/>
            <person name="Gonzalez J."/>
            <person name="Henrissat B."/>
            <person name="Kuo A."/>
            <person name="Liang C."/>
            <person name="Lipzen A."/>
            <person name="Lutzoni F."/>
            <person name="Magnuson J."/>
            <person name="Mondo S."/>
            <person name="Nolan M."/>
            <person name="Ohm R."/>
            <person name="Pangilinan J."/>
            <person name="Park H.-J."/>
            <person name="Ramirez L."/>
            <person name="Alfaro M."/>
            <person name="Sun H."/>
            <person name="Tritt A."/>
            <person name="Yoshinaga Y."/>
            <person name="Zwiers L.-H."/>
            <person name="Turgeon B."/>
            <person name="Goodwin S."/>
            <person name="Spatafora J."/>
            <person name="Crous P."/>
            <person name="Grigoriev I."/>
        </authorList>
    </citation>
    <scope>NUCLEOTIDE SEQUENCE</scope>
    <source>
        <strain evidence="8">CBS 269.34</strain>
    </source>
</reference>
<evidence type="ECO:0000256" key="1">
    <source>
        <dbReference type="ARBA" id="ARBA00004141"/>
    </source>
</evidence>
<dbReference type="FunFam" id="1.20.1250.20:FF:000188">
    <property type="entry name" value="MFS general substrate transporter"/>
    <property type="match status" value="1"/>
</dbReference>
<evidence type="ECO:0000256" key="5">
    <source>
        <dbReference type="ARBA" id="ARBA00023136"/>
    </source>
</evidence>
<keyword evidence="9" id="KW-1185">Reference proteome</keyword>
<dbReference type="Proteomes" id="UP000799750">
    <property type="component" value="Unassembled WGS sequence"/>
</dbReference>
<accession>A0A6A6QAA0</accession>
<dbReference type="PANTHER" id="PTHR43791">
    <property type="entry name" value="PERMEASE-RELATED"/>
    <property type="match status" value="1"/>
</dbReference>
<feature type="transmembrane region" description="Helical" evidence="6">
    <location>
        <begin position="352"/>
        <end position="369"/>
    </location>
</feature>
<dbReference type="InterPro" id="IPR036259">
    <property type="entry name" value="MFS_trans_sf"/>
</dbReference>
<proteinExistence type="predicted"/>
<keyword evidence="4 6" id="KW-1133">Transmembrane helix</keyword>
<comment type="subcellular location">
    <subcellularLocation>
        <location evidence="1">Membrane</location>
        <topology evidence="1">Multi-pass membrane protein</topology>
    </subcellularLocation>
</comment>
<feature type="transmembrane region" description="Helical" evidence="6">
    <location>
        <begin position="217"/>
        <end position="237"/>
    </location>
</feature>
<dbReference type="EMBL" id="MU004199">
    <property type="protein sequence ID" value="KAF2489162.1"/>
    <property type="molecule type" value="Genomic_DNA"/>
</dbReference>
<dbReference type="GO" id="GO:0022857">
    <property type="term" value="F:transmembrane transporter activity"/>
    <property type="evidence" value="ECO:0007669"/>
    <property type="project" value="InterPro"/>
</dbReference>
<dbReference type="SUPFAM" id="SSF103473">
    <property type="entry name" value="MFS general substrate transporter"/>
    <property type="match status" value="1"/>
</dbReference>
<dbReference type="Pfam" id="PF07690">
    <property type="entry name" value="MFS_1"/>
    <property type="match status" value="1"/>
</dbReference>
<evidence type="ECO:0000313" key="9">
    <source>
        <dbReference type="Proteomes" id="UP000799750"/>
    </source>
</evidence>
<keyword evidence="3 6" id="KW-0812">Transmembrane</keyword>
<organism evidence="8 9">
    <name type="scientific">Lophium mytilinum</name>
    <dbReference type="NCBI Taxonomy" id="390894"/>
    <lineage>
        <taxon>Eukaryota</taxon>
        <taxon>Fungi</taxon>
        <taxon>Dikarya</taxon>
        <taxon>Ascomycota</taxon>
        <taxon>Pezizomycotina</taxon>
        <taxon>Dothideomycetes</taxon>
        <taxon>Pleosporomycetidae</taxon>
        <taxon>Mytilinidiales</taxon>
        <taxon>Mytilinidiaceae</taxon>
        <taxon>Lophium</taxon>
    </lineage>
</organism>
<evidence type="ECO:0000313" key="8">
    <source>
        <dbReference type="EMBL" id="KAF2489162.1"/>
    </source>
</evidence>
<feature type="domain" description="Major facilitator superfamily (MFS) profile" evidence="7">
    <location>
        <begin position="58"/>
        <end position="470"/>
    </location>
</feature>
<feature type="transmembrane region" description="Helical" evidence="6">
    <location>
        <begin position="288"/>
        <end position="310"/>
    </location>
</feature>
<evidence type="ECO:0000256" key="4">
    <source>
        <dbReference type="ARBA" id="ARBA00022989"/>
    </source>
</evidence>
<dbReference type="FunFam" id="1.20.1250.20:FF:000013">
    <property type="entry name" value="MFS general substrate transporter"/>
    <property type="match status" value="1"/>
</dbReference>
<dbReference type="InterPro" id="IPR020846">
    <property type="entry name" value="MFS_dom"/>
</dbReference>